<name>A0A563VKA6_9CYAN</name>
<reference evidence="1 2" key="1">
    <citation type="submission" date="2019-01" db="EMBL/GenBank/DDBJ databases">
        <authorList>
            <person name="Brito A."/>
        </authorList>
    </citation>
    <scope>NUCLEOTIDE SEQUENCE [LARGE SCALE GENOMIC DNA]</scope>
    <source>
        <strain evidence="1">1</strain>
    </source>
</reference>
<proteinExistence type="predicted"/>
<sequence>MMPDLPQSVAKAHKLISEPENYPGLKSLRDSYKLSAISY</sequence>
<evidence type="ECO:0000313" key="1">
    <source>
        <dbReference type="EMBL" id="VEP11864.1"/>
    </source>
</evidence>
<accession>A0A563VKA6</accession>
<protein>
    <submittedName>
        <fullName evidence="1">Uncharacterized protein</fullName>
    </submittedName>
</protein>
<evidence type="ECO:0000313" key="2">
    <source>
        <dbReference type="Proteomes" id="UP000320055"/>
    </source>
</evidence>
<dbReference type="EMBL" id="CAACVJ010000028">
    <property type="protein sequence ID" value="VEP11864.1"/>
    <property type="molecule type" value="Genomic_DNA"/>
</dbReference>
<gene>
    <name evidence="1" type="ORF">H1P_1230010</name>
</gene>
<dbReference type="Proteomes" id="UP000320055">
    <property type="component" value="Unassembled WGS sequence"/>
</dbReference>
<keyword evidence="2" id="KW-1185">Reference proteome</keyword>
<dbReference type="AlphaFoldDB" id="A0A563VKA6"/>
<organism evidence="1 2">
    <name type="scientific">Hyella patelloides LEGE 07179</name>
    <dbReference type="NCBI Taxonomy" id="945734"/>
    <lineage>
        <taxon>Bacteria</taxon>
        <taxon>Bacillati</taxon>
        <taxon>Cyanobacteriota</taxon>
        <taxon>Cyanophyceae</taxon>
        <taxon>Pleurocapsales</taxon>
        <taxon>Hyellaceae</taxon>
        <taxon>Hyella</taxon>
    </lineage>
</organism>